<dbReference type="PANTHER" id="PTHR32308:SF10">
    <property type="entry name" value="CITRATE LYASE SUBUNIT BETA"/>
    <property type="match status" value="1"/>
</dbReference>
<dbReference type="InterPro" id="IPR054255">
    <property type="entry name" value="DUF6986"/>
</dbReference>
<protein>
    <submittedName>
        <fullName evidence="4">Aldolase</fullName>
    </submittedName>
</protein>
<reference evidence="4" key="1">
    <citation type="journal article" date="2021" name="Nat. Microbiol.">
        <title>Cocultivation of an ultrasmall environmental parasitic bacterium with lytic ability against bacteria associated with wastewater foams.</title>
        <authorList>
            <person name="Batinovic S."/>
            <person name="Rose J.J.A."/>
            <person name="Ratcliffe J."/>
            <person name="Seviour R.J."/>
            <person name="Petrovski S."/>
        </authorList>
    </citation>
    <scope>NUCLEOTIDE SEQUENCE</scope>
    <source>
        <strain evidence="4">CON9</strain>
    </source>
</reference>
<sequence length="417" mass="43773">MSAGDSLRILAPAVRGRIDDLLGPVDADLAAWYPGDDPVGQPAHTVYVSAADAGAGTAREWGERALVLAADSAHVLAELAGEQAVDIALARLRTNPIEDLRIDLEDGYGWRPDDVEDAHARAAGHTLRAWSADDAHAPRSFGVRAKGLGAAERDRGLRTLELVLDAAGGIPDGFVFTVPKLRDVRQVDAVIVLCEEFERVHGVPAGTLRFELQIEIPQAVLGPDGTATLARAIHRGRPRLSGLHYGTYDYSAACGIVSAHQSPAHPAADHAKAVMQAAAAQTGVWLSDGSTQVLPTGSPDNIAAALRRHHGLVVRSLERGIYQGWDMHPGHLVTRWLAVVGFFRDAMPGAATRLQAYFERSGGDVADEPATAMSLSLVIERGIAAGAFTFGEVTAIAPLVTAPALGSLRAGGGALTG</sequence>
<keyword evidence="3" id="KW-0460">Magnesium</keyword>
<dbReference type="Proteomes" id="UP001059836">
    <property type="component" value="Chromosome"/>
</dbReference>
<dbReference type="EMBL" id="CP045809">
    <property type="protein sequence ID" value="QHN35516.1"/>
    <property type="molecule type" value="Genomic_DNA"/>
</dbReference>
<organism evidence="4 5">
    <name type="scientific">Gordonia pseudamarae</name>
    <dbReference type="NCBI Taxonomy" id="2831662"/>
    <lineage>
        <taxon>Bacteria</taxon>
        <taxon>Bacillati</taxon>
        <taxon>Actinomycetota</taxon>
        <taxon>Actinomycetes</taxon>
        <taxon>Mycobacteriales</taxon>
        <taxon>Gordoniaceae</taxon>
        <taxon>Gordonia</taxon>
    </lineage>
</organism>
<dbReference type="InterPro" id="IPR015813">
    <property type="entry name" value="Pyrv/PenolPyrv_kinase-like_dom"/>
</dbReference>
<keyword evidence="2" id="KW-0479">Metal-binding</keyword>
<proteinExistence type="predicted"/>
<dbReference type="Pfam" id="PF22484">
    <property type="entry name" value="DUF6986"/>
    <property type="match status" value="1"/>
</dbReference>
<dbReference type="PANTHER" id="PTHR32308">
    <property type="entry name" value="LYASE BETA SUBUNIT, PUTATIVE (AFU_ORTHOLOGUE AFUA_4G13030)-RELATED"/>
    <property type="match status" value="1"/>
</dbReference>
<gene>
    <name evidence="4" type="ORF">GII31_12125</name>
</gene>
<dbReference type="Gene3D" id="3.20.20.60">
    <property type="entry name" value="Phosphoenolpyruvate-binding domains"/>
    <property type="match status" value="1"/>
</dbReference>
<name>A0ABX6IK80_9ACTN</name>
<evidence type="ECO:0000313" key="5">
    <source>
        <dbReference type="Proteomes" id="UP001059836"/>
    </source>
</evidence>
<accession>A0ABX6IK80</accession>
<evidence type="ECO:0000256" key="3">
    <source>
        <dbReference type="ARBA" id="ARBA00022842"/>
    </source>
</evidence>
<comment type="cofactor">
    <cofactor evidence="1">
        <name>Mg(2+)</name>
        <dbReference type="ChEBI" id="CHEBI:18420"/>
    </cofactor>
</comment>
<keyword evidence="5" id="KW-1185">Reference proteome</keyword>
<dbReference type="SUPFAM" id="SSF51621">
    <property type="entry name" value="Phosphoenolpyruvate/pyruvate domain"/>
    <property type="match status" value="1"/>
</dbReference>
<evidence type="ECO:0000256" key="2">
    <source>
        <dbReference type="ARBA" id="ARBA00022723"/>
    </source>
</evidence>
<evidence type="ECO:0000313" key="4">
    <source>
        <dbReference type="EMBL" id="QHN35516.1"/>
    </source>
</evidence>
<evidence type="ECO:0000256" key="1">
    <source>
        <dbReference type="ARBA" id="ARBA00001946"/>
    </source>
</evidence>
<dbReference type="RefSeq" id="WP_260839956.1">
    <property type="nucleotide sequence ID" value="NZ_CP045809.1"/>
</dbReference>
<dbReference type="InterPro" id="IPR040442">
    <property type="entry name" value="Pyrv_kinase-like_dom_sf"/>
</dbReference>